<keyword evidence="4" id="KW-1185">Reference proteome</keyword>
<evidence type="ECO:0000313" key="4">
    <source>
        <dbReference type="Proteomes" id="UP000515152"/>
    </source>
</evidence>
<dbReference type="GO" id="GO:0019904">
    <property type="term" value="F:protein domain specific binding"/>
    <property type="evidence" value="ECO:0007669"/>
    <property type="project" value="InterPro"/>
</dbReference>
<dbReference type="GO" id="GO:0034315">
    <property type="term" value="P:regulation of Arp2/3 complex-mediated actin nucleation"/>
    <property type="evidence" value="ECO:0007669"/>
    <property type="project" value="TreeGrafter"/>
</dbReference>
<dbReference type="PANTHER" id="PTHR12141:SF4">
    <property type="entry name" value="ARFAPTIN-1"/>
    <property type="match status" value="1"/>
</dbReference>
<dbReference type="InterPro" id="IPR010504">
    <property type="entry name" value="AH_dom"/>
</dbReference>
<sequence>MDETKSPMPTDSSLSSNGKDGDHQNMFQRDLLFMNSSLANVTHTPSSLSLTDVTQLHEGAAQPHPNSGGPVVISDGLRNPTVEKLERVRKWSINTYKCTRQMLAERLGRGSRTVDLDLEARIEKLIDLRSRYDNVTKLAQTLASQTAQVSHTQKLLGDVFADLSIKTPELHEEFGFNADTQRFLSKNGEALLRSMNSFTAGMNTLVNQTIEDTMVTVKLYENARIEYDAYRTDLEELNMGPRDAITLPKIELAQALYQQHRQKYERMRDDLTVKLKLLEENRVKVLQKQLILLHSAVAAYYAGNQQKLQHTLQQFNSRLRTPDTGLQSWLGEG</sequence>
<keyword evidence="1" id="KW-0175">Coiled coil</keyword>
<dbReference type="GeneTree" id="ENSGT00950000183040"/>
<evidence type="ECO:0000313" key="5">
    <source>
        <dbReference type="RefSeq" id="XP_012676120.1"/>
    </source>
</evidence>
<evidence type="ECO:0000259" key="3">
    <source>
        <dbReference type="PROSITE" id="PS50870"/>
    </source>
</evidence>
<organism evidence="4 5">
    <name type="scientific">Clupea harengus</name>
    <name type="common">Atlantic herring</name>
    <dbReference type="NCBI Taxonomy" id="7950"/>
    <lineage>
        <taxon>Eukaryota</taxon>
        <taxon>Metazoa</taxon>
        <taxon>Chordata</taxon>
        <taxon>Craniata</taxon>
        <taxon>Vertebrata</taxon>
        <taxon>Euteleostomi</taxon>
        <taxon>Actinopterygii</taxon>
        <taxon>Neopterygii</taxon>
        <taxon>Teleostei</taxon>
        <taxon>Clupei</taxon>
        <taxon>Clupeiformes</taxon>
        <taxon>Clupeoidei</taxon>
        <taxon>Clupeidae</taxon>
        <taxon>Clupea</taxon>
    </lineage>
</organism>
<dbReference type="RefSeq" id="XP_042566477.1">
    <property type="nucleotide sequence ID" value="XM_042710543.1"/>
</dbReference>
<dbReference type="PROSITE" id="PS50870">
    <property type="entry name" value="AH"/>
    <property type="match status" value="1"/>
</dbReference>
<dbReference type="OrthoDB" id="9994780at2759"/>
<feature type="region of interest" description="Disordered" evidence="2">
    <location>
        <begin position="1"/>
        <end position="24"/>
    </location>
</feature>
<reference evidence="5 6" key="1">
    <citation type="submission" date="2025-04" db="UniProtKB">
        <authorList>
            <consortium name="RefSeq"/>
        </authorList>
    </citation>
    <scope>IDENTIFICATION</scope>
</reference>
<proteinExistence type="predicted"/>
<dbReference type="PANTHER" id="PTHR12141">
    <property type="entry name" value="ARFAPTIN-RELATED"/>
    <property type="match status" value="1"/>
</dbReference>
<evidence type="ECO:0000256" key="1">
    <source>
        <dbReference type="SAM" id="Coils"/>
    </source>
</evidence>
<dbReference type="Pfam" id="PF06456">
    <property type="entry name" value="Arfaptin"/>
    <property type="match status" value="1"/>
</dbReference>
<protein>
    <submittedName>
        <fullName evidence="5 6">Arfaptin-1-like isoform X1</fullName>
    </submittedName>
</protein>
<dbReference type="GO" id="GO:0006886">
    <property type="term" value="P:intracellular protein transport"/>
    <property type="evidence" value="ECO:0007669"/>
    <property type="project" value="TreeGrafter"/>
</dbReference>
<gene>
    <name evidence="5 6" type="primary">LOC105894191</name>
</gene>
<dbReference type="Gene3D" id="1.20.1270.60">
    <property type="entry name" value="Arfaptin homology (AH) domain/BAR domain"/>
    <property type="match status" value="1"/>
</dbReference>
<dbReference type="GeneID" id="105894191"/>
<dbReference type="SUPFAM" id="SSF103657">
    <property type="entry name" value="BAR/IMD domain-like"/>
    <property type="match status" value="1"/>
</dbReference>
<dbReference type="Proteomes" id="UP000515152">
    <property type="component" value="Chromosome 18"/>
</dbReference>
<name>A0A6P3VMR6_CLUHA</name>
<dbReference type="GO" id="GO:0005543">
    <property type="term" value="F:phospholipid binding"/>
    <property type="evidence" value="ECO:0007669"/>
    <property type="project" value="TreeGrafter"/>
</dbReference>
<dbReference type="InterPro" id="IPR027267">
    <property type="entry name" value="AH/BAR_dom_sf"/>
</dbReference>
<dbReference type="SMART" id="SM01015">
    <property type="entry name" value="Arfaptin"/>
    <property type="match status" value="1"/>
</dbReference>
<dbReference type="RefSeq" id="XP_012676120.1">
    <property type="nucleotide sequence ID" value="XM_012820666.2"/>
</dbReference>
<accession>A0A6P3VMR6</accession>
<feature type="coiled-coil region" evidence="1">
    <location>
        <begin position="220"/>
        <end position="288"/>
    </location>
</feature>
<dbReference type="InterPro" id="IPR030798">
    <property type="entry name" value="Arfaptin_fam"/>
</dbReference>
<dbReference type="FunFam" id="1.20.1270.60:FF:000085">
    <property type="entry name" value="Predicted protein"/>
    <property type="match status" value="1"/>
</dbReference>
<feature type="domain" description="AH" evidence="3">
    <location>
        <begin position="113"/>
        <end position="313"/>
    </location>
</feature>
<dbReference type="AlphaFoldDB" id="A0A6P3VMR6"/>
<dbReference type="KEGG" id="char:105894191"/>
<evidence type="ECO:0000256" key="2">
    <source>
        <dbReference type="SAM" id="MobiDB-lite"/>
    </source>
</evidence>
<evidence type="ECO:0000313" key="6">
    <source>
        <dbReference type="RefSeq" id="XP_042566477.1"/>
    </source>
</evidence>
<dbReference type="GO" id="GO:0032588">
    <property type="term" value="C:trans-Golgi network membrane"/>
    <property type="evidence" value="ECO:0007669"/>
    <property type="project" value="TreeGrafter"/>
</dbReference>
<feature type="compositionally biased region" description="Polar residues" evidence="2">
    <location>
        <begin position="7"/>
        <end position="18"/>
    </location>
</feature>
<dbReference type="CDD" id="cd07660">
    <property type="entry name" value="BAR_Arfaptin"/>
    <property type="match status" value="1"/>
</dbReference>